<dbReference type="EMBL" id="NFKP01000035">
    <property type="protein sequence ID" value="OUP67370.1"/>
    <property type="molecule type" value="Genomic_DNA"/>
</dbReference>
<sequence length="174" mass="20415">MEYFRLEQDKRVPYGVLMQGLSKMENIQEALKGNIIPLKRMNVVFVPPSRFNWYPDVLDRQLFLVQENVKEAFDLYQPDLQYRYFCLLDNQNQVHKFYYAPALEMVDCLSEESGCNLDKSVIRNVVLRKESIDGKDLFRIAGVKELVVIVSLPMAESLLRRRPKGIRISHVEIM</sequence>
<name>A0A1Y4MGT9_9FIRM</name>
<dbReference type="Proteomes" id="UP000196386">
    <property type="component" value="Unassembled WGS sequence"/>
</dbReference>
<dbReference type="RefSeq" id="WP_087303227.1">
    <property type="nucleotide sequence ID" value="NZ_NFKP01000035.1"/>
</dbReference>
<organism evidence="1 2">
    <name type="scientific">Anaerotruncus colihominis</name>
    <dbReference type="NCBI Taxonomy" id="169435"/>
    <lineage>
        <taxon>Bacteria</taxon>
        <taxon>Bacillati</taxon>
        <taxon>Bacillota</taxon>
        <taxon>Clostridia</taxon>
        <taxon>Eubacteriales</taxon>
        <taxon>Oscillospiraceae</taxon>
        <taxon>Anaerotruncus</taxon>
    </lineage>
</organism>
<evidence type="ECO:0000313" key="2">
    <source>
        <dbReference type="Proteomes" id="UP000196386"/>
    </source>
</evidence>
<reference evidence="2" key="1">
    <citation type="submission" date="2017-04" db="EMBL/GenBank/DDBJ databases">
        <title>Function of individual gut microbiota members based on whole genome sequencing of pure cultures obtained from chicken caecum.</title>
        <authorList>
            <person name="Medvecky M."/>
            <person name="Cejkova D."/>
            <person name="Polansky O."/>
            <person name="Karasova D."/>
            <person name="Kubasova T."/>
            <person name="Cizek A."/>
            <person name="Rychlik I."/>
        </authorList>
    </citation>
    <scope>NUCLEOTIDE SEQUENCE [LARGE SCALE GENOMIC DNA]</scope>
    <source>
        <strain evidence="2">An175</strain>
    </source>
</reference>
<dbReference type="AlphaFoldDB" id="A0A1Y4MGT9"/>
<proteinExistence type="predicted"/>
<evidence type="ECO:0000313" key="1">
    <source>
        <dbReference type="EMBL" id="OUP67370.1"/>
    </source>
</evidence>
<gene>
    <name evidence="1" type="ORF">B5F11_18430</name>
</gene>
<comment type="caution">
    <text evidence="1">The sequence shown here is derived from an EMBL/GenBank/DDBJ whole genome shotgun (WGS) entry which is preliminary data.</text>
</comment>
<accession>A0A1Y4MGT9</accession>
<protein>
    <submittedName>
        <fullName evidence="1">Uncharacterized protein</fullName>
    </submittedName>
</protein>